<protein>
    <submittedName>
        <fullName evidence="1">YtxH domain-containing protein</fullName>
    </submittedName>
</protein>
<name>A0ABW1JCL0_9ACTN</name>
<dbReference type="RefSeq" id="WP_345715872.1">
    <property type="nucleotide sequence ID" value="NZ_BAABFP010000004.1"/>
</dbReference>
<evidence type="ECO:0000313" key="2">
    <source>
        <dbReference type="Proteomes" id="UP001596189"/>
    </source>
</evidence>
<organism evidence="1 2">
    <name type="scientific">Angustibacter luteus</name>
    <dbReference type="NCBI Taxonomy" id="658456"/>
    <lineage>
        <taxon>Bacteria</taxon>
        <taxon>Bacillati</taxon>
        <taxon>Actinomycetota</taxon>
        <taxon>Actinomycetes</taxon>
        <taxon>Kineosporiales</taxon>
        <taxon>Kineosporiaceae</taxon>
    </lineage>
</organism>
<accession>A0ABW1JCL0</accession>
<keyword evidence="2" id="KW-1185">Reference proteome</keyword>
<dbReference type="Proteomes" id="UP001596189">
    <property type="component" value="Unassembled WGS sequence"/>
</dbReference>
<reference evidence="2" key="1">
    <citation type="journal article" date="2019" name="Int. J. Syst. Evol. Microbiol.">
        <title>The Global Catalogue of Microorganisms (GCM) 10K type strain sequencing project: providing services to taxonomists for standard genome sequencing and annotation.</title>
        <authorList>
            <consortium name="The Broad Institute Genomics Platform"/>
            <consortium name="The Broad Institute Genome Sequencing Center for Infectious Disease"/>
            <person name="Wu L."/>
            <person name="Ma J."/>
        </authorList>
    </citation>
    <scope>NUCLEOTIDE SEQUENCE [LARGE SCALE GENOMIC DNA]</scope>
    <source>
        <strain evidence="2">KACC 14249</strain>
    </source>
</reference>
<dbReference type="EMBL" id="JBHSRD010000003">
    <property type="protein sequence ID" value="MFC6007064.1"/>
    <property type="molecule type" value="Genomic_DNA"/>
</dbReference>
<evidence type="ECO:0000313" key="1">
    <source>
        <dbReference type="EMBL" id="MFC6007064.1"/>
    </source>
</evidence>
<proteinExistence type="predicted"/>
<sequence length="78" mass="8468">MKGKLLLATGVAVGYVLGSRSGRRSYEELKGQAKDFWDSPTVQEQVEQAKAFAREQAPVVQEQLTAAAKRAVDRATSS</sequence>
<gene>
    <name evidence="1" type="ORF">ACFQDO_07965</name>
</gene>
<comment type="caution">
    <text evidence="1">The sequence shown here is derived from an EMBL/GenBank/DDBJ whole genome shotgun (WGS) entry which is preliminary data.</text>
</comment>